<dbReference type="Gene3D" id="3.90.220.20">
    <property type="entry name" value="DNA methylase specificity domains"/>
    <property type="match status" value="2"/>
</dbReference>
<evidence type="ECO:0000256" key="3">
    <source>
        <dbReference type="ARBA" id="ARBA00023125"/>
    </source>
</evidence>
<dbReference type="OrthoDB" id="667970at2"/>
<feature type="domain" description="Type I restriction modification DNA specificity" evidence="4">
    <location>
        <begin position="225"/>
        <end position="375"/>
    </location>
</feature>
<keyword evidence="6" id="KW-1185">Reference proteome</keyword>
<dbReference type="PANTHER" id="PTHR30408">
    <property type="entry name" value="TYPE-1 RESTRICTION ENZYME ECOKI SPECIFICITY PROTEIN"/>
    <property type="match status" value="1"/>
</dbReference>
<proteinExistence type="inferred from homology"/>
<organism evidence="5 6">
    <name type="scientific">Larkinella punicea</name>
    <dbReference type="NCBI Taxonomy" id="2315727"/>
    <lineage>
        <taxon>Bacteria</taxon>
        <taxon>Pseudomonadati</taxon>
        <taxon>Bacteroidota</taxon>
        <taxon>Cytophagia</taxon>
        <taxon>Cytophagales</taxon>
        <taxon>Spirosomataceae</taxon>
        <taxon>Larkinella</taxon>
    </lineage>
</organism>
<comment type="similarity">
    <text evidence="1">Belongs to the type-I restriction system S methylase family.</text>
</comment>
<comment type="caution">
    <text evidence="5">The sequence shown here is derived from an EMBL/GenBank/DDBJ whole genome shotgun (WGS) entry which is preliminary data.</text>
</comment>
<accession>A0A368JR70</accession>
<evidence type="ECO:0000256" key="2">
    <source>
        <dbReference type="ARBA" id="ARBA00022747"/>
    </source>
</evidence>
<dbReference type="SUPFAM" id="SSF116734">
    <property type="entry name" value="DNA methylase specificity domain"/>
    <property type="match status" value="2"/>
</dbReference>
<keyword evidence="5" id="KW-0540">Nuclease</keyword>
<evidence type="ECO:0000259" key="4">
    <source>
        <dbReference type="Pfam" id="PF01420"/>
    </source>
</evidence>
<dbReference type="Gene3D" id="1.10.287.1120">
    <property type="entry name" value="Bipartite methylase S protein"/>
    <property type="match status" value="1"/>
</dbReference>
<dbReference type="Proteomes" id="UP000253383">
    <property type="component" value="Unassembled WGS sequence"/>
</dbReference>
<dbReference type="InterPro" id="IPR044946">
    <property type="entry name" value="Restrct_endonuc_typeI_TRD_sf"/>
</dbReference>
<dbReference type="PANTHER" id="PTHR30408:SF12">
    <property type="entry name" value="TYPE I RESTRICTION ENZYME MJAVIII SPECIFICITY SUBUNIT"/>
    <property type="match status" value="1"/>
</dbReference>
<gene>
    <name evidence="5" type="ORF">DUE52_07120</name>
</gene>
<dbReference type="AlphaFoldDB" id="A0A368JR70"/>
<dbReference type="Pfam" id="PF01420">
    <property type="entry name" value="Methylase_S"/>
    <property type="match status" value="2"/>
</dbReference>
<sequence length="391" mass="45145">MNNETNKILPELRFPEFENEGEWRKKKLEAIGEPLMCKRIFKEQTTSNPKNGIPFYKIGTFGQEPDSYISQELYEEYKSKYSFPKIGDILISASGTIGRLVIYDGSPAFFQDSNIVWLGNNEEIVLNSFLFYCYSSLKWQTSDGGIISRLYNSDLKNMTIFFPQGKIEQQKIADCLTSLDEVITAHSQQLEALKEHKKGLMQNLFPQEGETVPKWRFPEFLEDGEWEEKSFEELFEIGNGRDYKHLDKGKIPVYGSGGYMLSVNDYLYDGESVCIGRKGTIDKPMFLSGKFWTVDTLFYTHSFKDCLPKYIYYVFQNTNWLNHNEAGGIPSLSKTNIYKIKALIPKPNEQQKIANFLSSLDELIIVQAEKIEQLKLHKKGLMQRLFPKATD</sequence>
<dbReference type="GO" id="GO:0009307">
    <property type="term" value="P:DNA restriction-modification system"/>
    <property type="evidence" value="ECO:0007669"/>
    <property type="project" value="UniProtKB-KW"/>
</dbReference>
<keyword evidence="3" id="KW-0238">DNA-binding</keyword>
<dbReference type="CDD" id="cd17288">
    <property type="entry name" value="RMtype1_S_LlaAI06ORF1089P_TRD1-CR1_like"/>
    <property type="match status" value="1"/>
</dbReference>
<dbReference type="GO" id="GO:0004519">
    <property type="term" value="F:endonuclease activity"/>
    <property type="evidence" value="ECO:0007669"/>
    <property type="project" value="UniProtKB-KW"/>
</dbReference>
<dbReference type="EMBL" id="QOWE01000005">
    <property type="protein sequence ID" value="RCR70128.1"/>
    <property type="molecule type" value="Genomic_DNA"/>
</dbReference>
<dbReference type="CDD" id="cd17292">
    <property type="entry name" value="RMtype1_S_LlaA17I_TRD2-CR2_like"/>
    <property type="match status" value="1"/>
</dbReference>
<reference evidence="5 6" key="1">
    <citation type="submission" date="2018-07" db="EMBL/GenBank/DDBJ databases">
        <title>Genome analysis of Larkinella rosea.</title>
        <authorList>
            <person name="Zhou Z."/>
            <person name="Wang G."/>
        </authorList>
    </citation>
    <scope>NUCLEOTIDE SEQUENCE [LARGE SCALE GENOMIC DNA]</scope>
    <source>
        <strain evidence="6">zzj9</strain>
    </source>
</reference>
<evidence type="ECO:0000313" key="6">
    <source>
        <dbReference type="Proteomes" id="UP000253383"/>
    </source>
</evidence>
<dbReference type="InterPro" id="IPR000055">
    <property type="entry name" value="Restrct_endonuc_typeI_TRD"/>
</dbReference>
<name>A0A368JR70_9BACT</name>
<evidence type="ECO:0000313" key="5">
    <source>
        <dbReference type="EMBL" id="RCR70128.1"/>
    </source>
</evidence>
<keyword evidence="2" id="KW-0680">Restriction system</keyword>
<keyword evidence="5" id="KW-0378">Hydrolase</keyword>
<keyword evidence="5" id="KW-0255">Endonuclease</keyword>
<dbReference type="InterPro" id="IPR052021">
    <property type="entry name" value="Type-I_RS_S_subunit"/>
</dbReference>
<feature type="domain" description="Type I restriction modification DNA specificity" evidence="4">
    <location>
        <begin position="22"/>
        <end position="194"/>
    </location>
</feature>
<protein>
    <submittedName>
        <fullName evidence="5">Restriction endonuclease subunit S</fullName>
    </submittedName>
</protein>
<dbReference type="GO" id="GO:0003677">
    <property type="term" value="F:DNA binding"/>
    <property type="evidence" value="ECO:0007669"/>
    <property type="project" value="UniProtKB-KW"/>
</dbReference>
<dbReference type="RefSeq" id="WP_114405294.1">
    <property type="nucleotide sequence ID" value="NZ_QOWE01000005.1"/>
</dbReference>
<evidence type="ECO:0000256" key="1">
    <source>
        <dbReference type="ARBA" id="ARBA00010923"/>
    </source>
</evidence>